<reference evidence="1 2" key="1">
    <citation type="submission" date="2015-08" db="EMBL/GenBank/DDBJ databases">
        <title>Sequencing and annotation of the genomes of new Klebsiella pneumoniae bacteriophages.</title>
        <authorList>
            <person name="Alvez F."/>
            <person name="Que Y.A."/>
            <person name="Mamin A."/>
            <person name="Resch G."/>
        </authorList>
    </citation>
    <scope>NUCLEOTIDE SEQUENCE [LARGE SCALE GENOMIC DNA]</scope>
</reference>
<dbReference type="OrthoDB" id="14734at10239"/>
<proteinExistence type="predicted"/>
<dbReference type="GeneID" id="26517237"/>
<keyword evidence="2" id="KW-1185">Reference proteome</keyword>
<accession>A0A0P0IXU4</accession>
<organism evidence="1 2">
    <name type="scientific">Klebsiella phage Kp2</name>
    <dbReference type="NCBI Taxonomy" id="1701805"/>
    <lineage>
        <taxon>Viruses</taxon>
        <taxon>Duplodnaviria</taxon>
        <taxon>Heunggongvirae</taxon>
        <taxon>Uroviricota</taxon>
        <taxon>Caudoviricetes</taxon>
        <taxon>Autographivirales</taxon>
        <taxon>Autoscriptoviridae</taxon>
        <taxon>Slopekvirinae</taxon>
        <taxon>Drulisvirus</taxon>
        <taxon>Drulisvirus Kp2</taxon>
    </lineage>
</organism>
<dbReference type="KEGG" id="vg:26517237"/>
<evidence type="ECO:0000313" key="1">
    <source>
        <dbReference type="EMBL" id="ALJ98149.1"/>
    </source>
</evidence>
<dbReference type="EMBL" id="KT367886">
    <property type="protein sequence ID" value="ALJ98149.1"/>
    <property type="molecule type" value="Genomic_DNA"/>
</dbReference>
<dbReference type="Proteomes" id="UP000201076">
    <property type="component" value="Segment"/>
</dbReference>
<protein>
    <submittedName>
        <fullName evidence="1">Uncharacterized protein</fullName>
    </submittedName>
</protein>
<sequence>MASIIAAKSADVQYAIVGKSQNLEKEVAPDYNVGFAGTGALDKFNAFFTYMESQGYSATAVGESFKDDGTLQARLFSMLFQLSKTGYVALTGTGMPLGEGSGTDFDNSFTALQSAFVAATNAAAA</sequence>
<name>A0A0P0IXU4_9CAUD</name>
<evidence type="ECO:0000313" key="2">
    <source>
        <dbReference type="Proteomes" id="UP000201076"/>
    </source>
</evidence>
<dbReference type="RefSeq" id="YP_009188362.1">
    <property type="nucleotide sequence ID" value="NC_028664.1"/>
</dbReference>